<dbReference type="InterPro" id="IPR003488">
    <property type="entry name" value="DprA"/>
</dbReference>
<evidence type="ECO:0000259" key="2">
    <source>
        <dbReference type="Pfam" id="PF02481"/>
    </source>
</evidence>
<proteinExistence type="inferred from homology"/>
<dbReference type="EMBL" id="BSOB01000018">
    <property type="protein sequence ID" value="GLQ93396.1"/>
    <property type="molecule type" value="Genomic_DNA"/>
</dbReference>
<reference evidence="5" key="1">
    <citation type="journal article" date="2019" name="Int. J. Syst. Evol. Microbiol.">
        <title>The Global Catalogue of Microorganisms (GCM) 10K type strain sequencing project: providing services to taxonomists for standard genome sequencing and annotation.</title>
        <authorList>
            <consortium name="The Broad Institute Genomics Platform"/>
            <consortium name="The Broad Institute Genome Sequencing Center for Infectious Disease"/>
            <person name="Wu L."/>
            <person name="Ma J."/>
        </authorList>
    </citation>
    <scope>NUCLEOTIDE SEQUENCE [LARGE SCALE GENOMIC DNA]</scope>
    <source>
        <strain evidence="5">NBRC 111980</strain>
    </source>
</reference>
<dbReference type="PANTHER" id="PTHR43022:SF1">
    <property type="entry name" value="PROTEIN SMF"/>
    <property type="match status" value="1"/>
</dbReference>
<dbReference type="InterPro" id="IPR057666">
    <property type="entry name" value="DrpA_SLOG"/>
</dbReference>
<protein>
    <submittedName>
        <fullName evidence="4">DNA processing protein DprA</fullName>
    </submittedName>
</protein>
<gene>
    <name evidence="4" type="primary">smf</name>
    <name evidence="4" type="ORF">GCM10007901_23470</name>
</gene>
<name>A0ABQ5XS55_9GAMM</name>
<dbReference type="NCBIfam" id="TIGR00732">
    <property type="entry name" value="dprA"/>
    <property type="match status" value="1"/>
</dbReference>
<dbReference type="RefSeq" id="WP_284321114.1">
    <property type="nucleotide sequence ID" value="NZ_BSOB01000018.1"/>
</dbReference>
<sequence length="382" mass="40758">MNEQAELRDWLIALRTPGLGPGGLRERLAAKDGCIGKVVQELRRRTSMLDVEAQAWLEQPDEARIAADLAWLSKPGHRLLRYTEADFPPQLETIPQPPVALFAAGDASLLLRPQVAIVGARSASVAGKNTARAFARYLALAGFVVTSGLADGIDGAAHEAALEADQPTIAVIGTGPDLVYPRKHRELSARVTAQGVLVSEFPPGTAARADHFPRRNRIIAGLSLGTLVIEAGLQSGSLITARLAGEQGREVFAVPGSIHNPLARGCHRLIRDGVRLVESASEVAETLVPAARALGAELALRLEWSPAEASTERARPASGVWRDDPQYQRLMDVLGYDPIALDELSARTGQGAAELSSMLLMLELEGCVEGLPGGRYQRLPGV</sequence>
<dbReference type="Pfam" id="PF02481">
    <property type="entry name" value="DNA_processg_A"/>
    <property type="match status" value="1"/>
</dbReference>
<dbReference type="Proteomes" id="UP001156670">
    <property type="component" value="Unassembled WGS sequence"/>
</dbReference>
<dbReference type="PANTHER" id="PTHR43022">
    <property type="entry name" value="PROTEIN SMF"/>
    <property type="match status" value="1"/>
</dbReference>
<comment type="similarity">
    <text evidence="1">Belongs to the DprA/Smf family.</text>
</comment>
<dbReference type="Gene3D" id="3.40.50.450">
    <property type="match status" value="1"/>
</dbReference>
<feature type="domain" description="DprA winged helix" evidence="3">
    <location>
        <begin position="323"/>
        <end position="374"/>
    </location>
</feature>
<accession>A0ABQ5XS55</accession>
<keyword evidence="5" id="KW-1185">Reference proteome</keyword>
<dbReference type="Gene3D" id="1.10.10.10">
    <property type="entry name" value="Winged helix-like DNA-binding domain superfamily/Winged helix DNA-binding domain"/>
    <property type="match status" value="1"/>
</dbReference>
<dbReference type="InterPro" id="IPR036388">
    <property type="entry name" value="WH-like_DNA-bd_sf"/>
</dbReference>
<organism evidence="4 5">
    <name type="scientific">Dyella acidisoli</name>
    <dbReference type="NCBI Taxonomy" id="1867834"/>
    <lineage>
        <taxon>Bacteria</taxon>
        <taxon>Pseudomonadati</taxon>
        <taxon>Pseudomonadota</taxon>
        <taxon>Gammaproteobacteria</taxon>
        <taxon>Lysobacterales</taxon>
        <taxon>Rhodanobacteraceae</taxon>
        <taxon>Dyella</taxon>
    </lineage>
</organism>
<dbReference type="InterPro" id="IPR041614">
    <property type="entry name" value="DprA_WH"/>
</dbReference>
<feature type="domain" description="Smf/DprA SLOG" evidence="2">
    <location>
        <begin position="79"/>
        <end position="286"/>
    </location>
</feature>
<dbReference type="Pfam" id="PF17782">
    <property type="entry name" value="WHD_DprA"/>
    <property type="match status" value="1"/>
</dbReference>
<evidence type="ECO:0000256" key="1">
    <source>
        <dbReference type="ARBA" id="ARBA00006525"/>
    </source>
</evidence>
<evidence type="ECO:0000259" key="3">
    <source>
        <dbReference type="Pfam" id="PF17782"/>
    </source>
</evidence>
<dbReference type="SUPFAM" id="SSF102405">
    <property type="entry name" value="MCP/YpsA-like"/>
    <property type="match status" value="1"/>
</dbReference>
<comment type="caution">
    <text evidence="4">The sequence shown here is derived from an EMBL/GenBank/DDBJ whole genome shotgun (WGS) entry which is preliminary data.</text>
</comment>
<evidence type="ECO:0000313" key="5">
    <source>
        <dbReference type="Proteomes" id="UP001156670"/>
    </source>
</evidence>
<evidence type="ECO:0000313" key="4">
    <source>
        <dbReference type="EMBL" id="GLQ93396.1"/>
    </source>
</evidence>